<dbReference type="GO" id="GO:0042803">
    <property type="term" value="F:protein homodimerization activity"/>
    <property type="evidence" value="ECO:0007669"/>
    <property type="project" value="InterPro"/>
</dbReference>
<dbReference type="CDD" id="cd00446">
    <property type="entry name" value="GrpE"/>
    <property type="match status" value="1"/>
</dbReference>
<accession>H3NPL0</accession>
<feature type="compositionally biased region" description="Basic and acidic residues" evidence="13">
    <location>
        <begin position="24"/>
        <end position="43"/>
    </location>
</feature>
<feature type="region of interest" description="Disordered" evidence="13">
    <location>
        <begin position="1"/>
        <end position="57"/>
    </location>
</feature>
<evidence type="ECO:0000256" key="12">
    <source>
        <dbReference type="RuleBase" id="RU004478"/>
    </source>
</evidence>
<proteinExistence type="inferred from homology"/>
<dbReference type="Pfam" id="PF01025">
    <property type="entry name" value="GrpE"/>
    <property type="match status" value="1"/>
</dbReference>
<dbReference type="PANTHER" id="PTHR21237:SF23">
    <property type="entry name" value="GRPE PROTEIN HOMOLOG, MITOCHONDRIAL"/>
    <property type="match status" value="1"/>
</dbReference>
<dbReference type="GO" id="GO:0006457">
    <property type="term" value="P:protein folding"/>
    <property type="evidence" value="ECO:0007669"/>
    <property type="project" value="InterPro"/>
</dbReference>
<comment type="subunit">
    <text evidence="3 10">Homodimer.</text>
</comment>
<keyword evidence="4 10" id="KW-0963">Cytoplasm</keyword>
<evidence type="ECO:0000256" key="11">
    <source>
        <dbReference type="RuleBase" id="RU000639"/>
    </source>
</evidence>
<evidence type="ECO:0000256" key="2">
    <source>
        <dbReference type="ARBA" id="ARBA00009054"/>
    </source>
</evidence>
<evidence type="ECO:0000256" key="1">
    <source>
        <dbReference type="ARBA" id="ARBA00004496"/>
    </source>
</evidence>
<reference evidence="14 15" key="1">
    <citation type="submission" date="2012-01" db="EMBL/GenBank/DDBJ databases">
        <title>The Genome Sequence of Helcococcus kunzii ATCC 51366.</title>
        <authorList>
            <consortium name="The Broad Institute Genome Sequencing Platform"/>
            <person name="Earl A."/>
            <person name="Ward D."/>
            <person name="Feldgarden M."/>
            <person name="Gevers D."/>
            <person name="Huys G."/>
            <person name="Young S.K."/>
            <person name="Zeng Q."/>
            <person name="Gargeya S."/>
            <person name="Fitzgerald M."/>
            <person name="Haas B."/>
            <person name="Abouelleil A."/>
            <person name="Alvarado L."/>
            <person name="Arachchi H.M."/>
            <person name="Berlin A."/>
            <person name="Chapman S.B."/>
            <person name="Gearin G."/>
            <person name="Goldberg J."/>
            <person name="Griggs A."/>
            <person name="Gujja S."/>
            <person name="Hansen M."/>
            <person name="Heiman D."/>
            <person name="Howarth C."/>
            <person name="Larimer J."/>
            <person name="Lui A."/>
            <person name="MacDonald P.J.P."/>
            <person name="McCowen C."/>
            <person name="Montmayeur A."/>
            <person name="Murphy C."/>
            <person name="Neiman D."/>
            <person name="Pearson M."/>
            <person name="Priest M."/>
            <person name="Roberts A."/>
            <person name="Saif S."/>
            <person name="Shea T."/>
            <person name="Sisk P."/>
            <person name="Stolte C."/>
            <person name="Sykes S."/>
            <person name="Wortman J."/>
            <person name="Nusbaum C."/>
            <person name="Birren B."/>
        </authorList>
    </citation>
    <scope>NUCLEOTIDE SEQUENCE [LARGE SCALE GENOMIC DNA]</scope>
    <source>
        <strain evidence="14 15">ATCC 51366</strain>
    </source>
</reference>
<dbReference type="HOGENOM" id="CLU_057217_5_2_9"/>
<sequence>MKKDKNKETIEKDLEKESEEEVAEETKNEESSKNSEEEIKEESSSNENEESVDENAKLKDSLLRLQADFSNYKRRVEKEKADIHKYAAESIITKLLPVLDNFDRAFKEVQEEDKEDAFTKGIELIRQDLDKILVQEGLEVIESDNQKFDANLHHAVFMEENDEVESEHIIETFQKGYKLKDKVIRPAMVKVSK</sequence>
<evidence type="ECO:0000256" key="8">
    <source>
        <dbReference type="ARBA" id="ARBA00072274"/>
    </source>
</evidence>
<evidence type="ECO:0000313" key="14">
    <source>
        <dbReference type="EMBL" id="EHR33238.1"/>
    </source>
</evidence>
<protein>
    <recommendedName>
        <fullName evidence="8 10">Protein GrpE</fullName>
    </recommendedName>
    <alternativeName>
        <fullName evidence="9 10">HSP-70 cofactor</fullName>
    </alternativeName>
</protein>
<dbReference type="InterPro" id="IPR009012">
    <property type="entry name" value="GrpE_head"/>
</dbReference>
<dbReference type="FunFam" id="2.30.22.10:FF:000001">
    <property type="entry name" value="Protein GrpE"/>
    <property type="match status" value="1"/>
</dbReference>
<dbReference type="AlphaFoldDB" id="H3NPL0"/>
<dbReference type="GO" id="GO:0000774">
    <property type="term" value="F:adenyl-nucleotide exchange factor activity"/>
    <property type="evidence" value="ECO:0007669"/>
    <property type="project" value="InterPro"/>
</dbReference>
<dbReference type="Proteomes" id="UP000004191">
    <property type="component" value="Unassembled WGS sequence"/>
</dbReference>
<evidence type="ECO:0000256" key="13">
    <source>
        <dbReference type="SAM" id="MobiDB-lite"/>
    </source>
</evidence>
<dbReference type="GO" id="GO:0005737">
    <property type="term" value="C:cytoplasm"/>
    <property type="evidence" value="ECO:0007669"/>
    <property type="project" value="UniProtKB-SubCell"/>
</dbReference>
<evidence type="ECO:0000313" key="15">
    <source>
        <dbReference type="Proteomes" id="UP000004191"/>
    </source>
</evidence>
<comment type="function">
    <text evidence="7 10 11">Participates actively in the response to hyperosmotic and heat shock by preventing the aggregation of stress-denatured proteins, in association with DnaK and GrpE. It is the nucleotide exchange factor for DnaK and may function as a thermosensor. Unfolded proteins bind initially to DnaJ; upon interaction with the DnaJ-bound protein, DnaK hydrolyzes its bound ATP, resulting in the formation of a stable complex. GrpE releases ADP from DnaK; ATP binding to DnaK triggers the release of the substrate protein, thus completing the reaction cycle. Several rounds of ATP-dependent interactions between DnaJ, DnaK and GrpE are required for fully efficient folding.</text>
</comment>
<dbReference type="RefSeq" id="WP_005398797.1">
    <property type="nucleotide sequence ID" value="NZ_JH601088.1"/>
</dbReference>
<evidence type="ECO:0000256" key="6">
    <source>
        <dbReference type="ARBA" id="ARBA00023186"/>
    </source>
</evidence>
<name>H3NPL0_9FIRM</name>
<dbReference type="InterPro" id="IPR000740">
    <property type="entry name" value="GrpE"/>
</dbReference>
<dbReference type="HAMAP" id="MF_01151">
    <property type="entry name" value="GrpE"/>
    <property type="match status" value="1"/>
</dbReference>
<evidence type="ECO:0000256" key="5">
    <source>
        <dbReference type="ARBA" id="ARBA00023016"/>
    </source>
</evidence>
<dbReference type="PATRIC" id="fig|883114.3.peg.1273"/>
<dbReference type="SUPFAM" id="SSF58014">
    <property type="entry name" value="Coiled-coil domain of nucleotide exchange factor GrpE"/>
    <property type="match status" value="1"/>
</dbReference>
<gene>
    <name evidence="10" type="primary">grpE</name>
    <name evidence="14" type="ORF">HMPREF9709_01282</name>
</gene>
<evidence type="ECO:0000256" key="9">
    <source>
        <dbReference type="ARBA" id="ARBA00076414"/>
    </source>
</evidence>
<keyword evidence="15" id="KW-1185">Reference proteome</keyword>
<dbReference type="Gene3D" id="2.30.22.10">
    <property type="entry name" value="Head domain of nucleotide exchange factor GrpE"/>
    <property type="match status" value="1"/>
</dbReference>
<dbReference type="GO" id="GO:0051082">
    <property type="term" value="F:unfolded protein binding"/>
    <property type="evidence" value="ECO:0007669"/>
    <property type="project" value="TreeGrafter"/>
</dbReference>
<dbReference type="GeneID" id="96999251"/>
<dbReference type="InterPro" id="IPR013805">
    <property type="entry name" value="GrpE_CC"/>
</dbReference>
<comment type="subcellular location">
    <subcellularLocation>
        <location evidence="1 10">Cytoplasm</location>
    </subcellularLocation>
</comment>
<dbReference type="STRING" id="883114.HMPREF9709_01282"/>
<evidence type="ECO:0000256" key="3">
    <source>
        <dbReference type="ARBA" id="ARBA00011738"/>
    </source>
</evidence>
<dbReference type="EMBL" id="AGEI01000024">
    <property type="protein sequence ID" value="EHR33238.1"/>
    <property type="molecule type" value="Genomic_DNA"/>
</dbReference>
<dbReference type="SUPFAM" id="SSF51064">
    <property type="entry name" value="Head domain of nucleotide exchange factor GrpE"/>
    <property type="match status" value="1"/>
</dbReference>
<dbReference type="PANTHER" id="PTHR21237">
    <property type="entry name" value="GRPE PROTEIN"/>
    <property type="match status" value="1"/>
</dbReference>
<dbReference type="eggNOG" id="COG0576">
    <property type="taxonomic scope" value="Bacteria"/>
</dbReference>
<dbReference type="Gene3D" id="3.90.20.20">
    <property type="match status" value="1"/>
</dbReference>
<organism evidence="14 15">
    <name type="scientific">Helcococcus kunzii ATCC 51366</name>
    <dbReference type="NCBI Taxonomy" id="883114"/>
    <lineage>
        <taxon>Bacteria</taxon>
        <taxon>Bacillati</taxon>
        <taxon>Bacillota</taxon>
        <taxon>Tissierellia</taxon>
        <taxon>Tissierellales</taxon>
        <taxon>Peptoniphilaceae</taxon>
        <taxon>Helcococcus</taxon>
    </lineage>
</organism>
<comment type="similarity">
    <text evidence="2 10 12">Belongs to the GrpE family.</text>
</comment>
<dbReference type="PRINTS" id="PR00773">
    <property type="entry name" value="GRPEPROTEIN"/>
</dbReference>
<dbReference type="PROSITE" id="PS01071">
    <property type="entry name" value="GRPE"/>
    <property type="match status" value="1"/>
</dbReference>
<evidence type="ECO:0000256" key="4">
    <source>
        <dbReference type="ARBA" id="ARBA00022490"/>
    </source>
</evidence>
<evidence type="ECO:0000256" key="7">
    <source>
        <dbReference type="ARBA" id="ARBA00053401"/>
    </source>
</evidence>
<dbReference type="OrthoDB" id="9812586at2"/>
<keyword evidence="6 10" id="KW-0143">Chaperone</keyword>
<dbReference type="NCBIfam" id="NF010738">
    <property type="entry name" value="PRK14140.1"/>
    <property type="match status" value="1"/>
</dbReference>
<evidence type="ECO:0000256" key="10">
    <source>
        <dbReference type="HAMAP-Rule" id="MF_01151"/>
    </source>
</evidence>
<dbReference type="GO" id="GO:0051087">
    <property type="term" value="F:protein-folding chaperone binding"/>
    <property type="evidence" value="ECO:0007669"/>
    <property type="project" value="InterPro"/>
</dbReference>
<keyword evidence="5 10" id="KW-0346">Stress response</keyword>
<comment type="caution">
    <text evidence="14">The sequence shown here is derived from an EMBL/GenBank/DDBJ whole genome shotgun (WGS) entry which is preliminary data.</text>
</comment>
<feature type="compositionally biased region" description="Basic and acidic residues" evidence="13">
    <location>
        <begin position="1"/>
        <end position="15"/>
    </location>
</feature>